<dbReference type="RefSeq" id="XP_024768739.1">
    <property type="nucleotide sequence ID" value="XM_024914266.1"/>
</dbReference>
<dbReference type="GeneID" id="36622831"/>
<dbReference type="PANTHER" id="PTHR39607:SF1">
    <property type="entry name" value="B-ZIP TRANSCRIPTION FACTOR (EUROFUNG)"/>
    <property type="match status" value="1"/>
</dbReference>
<keyword evidence="4" id="KW-1185">Reference proteome</keyword>
<evidence type="ECO:0000256" key="1">
    <source>
        <dbReference type="SAM" id="MobiDB-lite"/>
    </source>
</evidence>
<dbReference type="InterPro" id="IPR046347">
    <property type="entry name" value="bZIP_sf"/>
</dbReference>
<dbReference type="SUPFAM" id="SSF57959">
    <property type="entry name" value="Leucine zipper domain"/>
    <property type="match status" value="1"/>
</dbReference>
<gene>
    <name evidence="3" type="ORF">M431DRAFT_316757</name>
</gene>
<dbReference type="AlphaFoldDB" id="A0A2T3ZW76"/>
<dbReference type="Gene3D" id="1.20.5.170">
    <property type="match status" value="1"/>
</dbReference>
<feature type="region of interest" description="Disordered" evidence="1">
    <location>
        <begin position="80"/>
        <end position="117"/>
    </location>
</feature>
<dbReference type="InterPro" id="IPR004827">
    <property type="entry name" value="bZIP"/>
</dbReference>
<proteinExistence type="predicted"/>
<evidence type="ECO:0000313" key="4">
    <source>
        <dbReference type="Proteomes" id="UP000241690"/>
    </source>
</evidence>
<sequence>MADTPPDDISLAHFRLPDEELPSRPRHSSNHGESRDFSSFGLGLPGWELPSPPRPPSSHSESSTFSSIFSSALSSAFSSAGFGLPTEELPSPSRHSSNQETSSAFSSSANPDEDWTRISDLAERRRIQNRIAQRNYRKKLKRRLEDLERRAGPEQSEDVNQPLSDNPGMVNN</sequence>
<dbReference type="PROSITE" id="PS00036">
    <property type="entry name" value="BZIP_BASIC"/>
    <property type="match status" value="1"/>
</dbReference>
<feature type="compositionally biased region" description="Polar residues" evidence="1">
    <location>
        <begin position="93"/>
        <end position="110"/>
    </location>
</feature>
<feature type="region of interest" description="Disordered" evidence="1">
    <location>
        <begin position="1"/>
        <end position="65"/>
    </location>
</feature>
<evidence type="ECO:0000259" key="2">
    <source>
        <dbReference type="PROSITE" id="PS00036"/>
    </source>
</evidence>
<dbReference type="PANTHER" id="PTHR39607">
    <property type="entry name" value="XANTHOCILLIN BIOSYNTHESIS CLUSTER TRANSCRIPTION FACTOR XANC-RELATED"/>
    <property type="match status" value="1"/>
</dbReference>
<feature type="domain" description="BZIP" evidence="2">
    <location>
        <begin position="124"/>
        <end position="139"/>
    </location>
</feature>
<reference evidence="3 4" key="1">
    <citation type="submission" date="2016-07" db="EMBL/GenBank/DDBJ databases">
        <title>Multiple horizontal gene transfer events from other fungi enriched the ability of initially mycotrophic Trichoderma (Ascomycota) to feed on dead plant biomass.</title>
        <authorList>
            <consortium name="DOE Joint Genome Institute"/>
            <person name="Aerts A."/>
            <person name="Atanasova L."/>
            <person name="Chenthamara K."/>
            <person name="Zhang J."/>
            <person name="Grujic M."/>
            <person name="Henrissat B."/>
            <person name="Kuo A."/>
            <person name="Salamov A."/>
            <person name="Lipzen A."/>
            <person name="Labutti K."/>
            <person name="Barry K."/>
            <person name="Miao Y."/>
            <person name="Rahimi M.J."/>
            <person name="Shen Q."/>
            <person name="Grigoriev I.V."/>
            <person name="Kubicek C.P."/>
            <person name="Druzhinina I.S."/>
        </authorList>
    </citation>
    <scope>NUCLEOTIDE SEQUENCE [LARGE SCALE GENOMIC DNA]</scope>
    <source>
        <strain evidence="3 4">CBS 226.95</strain>
    </source>
</reference>
<evidence type="ECO:0000313" key="3">
    <source>
        <dbReference type="EMBL" id="PTB49062.1"/>
    </source>
</evidence>
<dbReference type="GO" id="GO:0003700">
    <property type="term" value="F:DNA-binding transcription factor activity"/>
    <property type="evidence" value="ECO:0007669"/>
    <property type="project" value="InterPro"/>
</dbReference>
<dbReference type="CDD" id="cd14688">
    <property type="entry name" value="bZIP_YAP"/>
    <property type="match status" value="1"/>
</dbReference>
<accession>A0A2T3ZW76</accession>
<organism evidence="3 4">
    <name type="scientific">Trichoderma harzianum CBS 226.95</name>
    <dbReference type="NCBI Taxonomy" id="983964"/>
    <lineage>
        <taxon>Eukaryota</taxon>
        <taxon>Fungi</taxon>
        <taxon>Dikarya</taxon>
        <taxon>Ascomycota</taxon>
        <taxon>Pezizomycotina</taxon>
        <taxon>Sordariomycetes</taxon>
        <taxon>Hypocreomycetidae</taxon>
        <taxon>Hypocreales</taxon>
        <taxon>Hypocreaceae</taxon>
        <taxon>Trichoderma</taxon>
    </lineage>
</organism>
<protein>
    <recommendedName>
        <fullName evidence="2">BZIP domain-containing protein</fullName>
    </recommendedName>
</protein>
<dbReference type="STRING" id="983964.A0A2T3ZW76"/>
<name>A0A2T3ZW76_TRIHA</name>
<feature type="compositionally biased region" description="Polar residues" evidence="1">
    <location>
        <begin position="158"/>
        <end position="172"/>
    </location>
</feature>
<dbReference type="Proteomes" id="UP000241690">
    <property type="component" value="Unassembled WGS sequence"/>
</dbReference>
<feature type="region of interest" description="Disordered" evidence="1">
    <location>
        <begin position="146"/>
        <end position="172"/>
    </location>
</feature>
<dbReference type="EMBL" id="KZ679694">
    <property type="protein sequence ID" value="PTB49062.1"/>
    <property type="molecule type" value="Genomic_DNA"/>
</dbReference>
<dbReference type="InterPro" id="IPR052635">
    <property type="entry name" value="Sec_Metab_Biosynth_Reg"/>
</dbReference>